<name>A0A100JTR3_STRSC</name>
<dbReference type="InterPro" id="IPR039697">
    <property type="entry name" value="Alcohol_dehydrogenase_Fe"/>
</dbReference>
<reference evidence="6 7" key="2">
    <citation type="journal article" date="2016" name="Genome Announc.">
        <title>Draft Genome Sequences of Streptomyces scabiei S58, Streptomyces turgidiscabies T45, and Streptomyces acidiscabies a10, the Pathogens of Potato Common Scab, Isolated in Japan.</title>
        <authorList>
            <person name="Tomihama T."/>
            <person name="Nishi Y."/>
            <person name="Sakai M."/>
            <person name="Ikenaga M."/>
            <person name="Okubo T."/>
            <person name="Ikeda S."/>
        </authorList>
    </citation>
    <scope>NUCLEOTIDE SEQUENCE [LARGE SCALE GENOMIC DNA]</scope>
    <source>
        <strain evidence="6 7">S58</strain>
    </source>
</reference>
<reference evidence="7" key="3">
    <citation type="submission" date="2016-02" db="EMBL/GenBank/DDBJ databases">
        <title>Draft genome of pathogenic Streptomyces sp. in Japan.</title>
        <authorList>
            <person name="Tomihama T."/>
            <person name="Ikenaga M."/>
            <person name="Sakai M."/>
            <person name="Okubo T."/>
            <person name="Ikeda S."/>
        </authorList>
    </citation>
    <scope>NUCLEOTIDE SEQUENCE [LARGE SCALE GENOMIC DNA]</scope>
    <source>
        <strain evidence="7">S58</strain>
    </source>
</reference>
<dbReference type="GO" id="GO:0018506">
    <property type="term" value="F:maleylacetate reductase activity"/>
    <property type="evidence" value="ECO:0007669"/>
    <property type="project" value="UniProtKB-EC"/>
</dbReference>
<evidence type="ECO:0000313" key="6">
    <source>
        <dbReference type="EMBL" id="GAQ65502.1"/>
    </source>
</evidence>
<organism evidence="6 7">
    <name type="scientific">Streptomyces scabiei</name>
    <dbReference type="NCBI Taxonomy" id="1930"/>
    <lineage>
        <taxon>Bacteria</taxon>
        <taxon>Bacillati</taxon>
        <taxon>Actinomycetota</taxon>
        <taxon>Actinomycetes</taxon>
        <taxon>Kitasatosporales</taxon>
        <taxon>Streptomycetaceae</taxon>
        <taxon>Streptomyces</taxon>
    </lineage>
</organism>
<feature type="domain" description="Alcohol dehydrogenase iron-type/glycerol dehydrogenase GldA" evidence="4">
    <location>
        <begin position="13"/>
        <end position="156"/>
    </location>
</feature>
<evidence type="ECO:0000256" key="3">
    <source>
        <dbReference type="ARBA" id="ARBA00023027"/>
    </source>
</evidence>
<reference evidence="7" key="1">
    <citation type="submission" date="2015-11" db="EMBL/GenBank/DDBJ databases">
        <authorList>
            <consortium name="Cross-ministerial Strategic Innovation Promotion Program (SIP) consortium"/>
            <person name="Tomihama T."/>
            <person name="Ikenaga M."/>
            <person name="Sakai M."/>
            <person name="Okubo T."/>
            <person name="Ikeda S."/>
        </authorList>
    </citation>
    <scope>NUCLEOTIDE SEQUENCE [LARGE SCALE GENOMIC DNA]</scope>
    <source>
        <strain evidence="7">S58</strain>
    </source>
</reference>
<evidence type="ECO:0000313" key="7">
    <source>
        <dbReference type="Proteomes" id="UP000067448"/>
    </source>
</evidence>
<feature type="domain" description="Fe-containing alcohol dehydrogenase-like C-terminal" evidence="5">
    <location>
        <begin position="168"/>
        <end position="350"/>
    </location>
</feature>
<dbReference type="Proteomes" id="UP000067448">
    <property type="component" value="Unassembled WGS sequence"/>
</dbReference>
<evidence type="ECO:0000259" key="4">
    <source>
        <dbReference type="Pfam" id="PF00465"/>
    </source>
</evidence>
<dbReference type="InterPro" id="IPR056798">
    <property type="entry name" value="ADH_Fe_C"/>
</dbReference>
<keyword evidence="2 6" id="KW-0560">Oxidoreductase</keyword>
<evidence type="ECO:0000256" key="1">
    <source>
        <dbReference type="ARBA" id="ARBA00007358"/>
    </source>
</evidence>
<comment type="similarity">
    <text evidence="1">Belongs to the iron-containing alcohol dehydrogenase family.</text>
</comment>
<evidence type="ECO:0000259" key="5">
    <source>
        <dbReference type="Pfam" id="PF25137"/>
    </source>
</evidence>
<dbReference type="AlphaFoldDB" id="A0A100JTR3"/>
<dbReference type="CDD" id="cd08177">
    <property type="entry name" value="MAR"/>
    <property type="match status" value="1"/>
</dbReference>
<proteinExistence type="inferred from homology"/>
<dbReference type="GO" id="GO:0046872">
    <property type="term" value="F:metal ion binding"/>
    <property type="evidence" value="ECO:0007669"/>
    <property type="project" value="InterPro"/>
</dbReference>
<dbReference type="EC" id="1.3.1.32" evidence="6"/>
<dbReference type="EMBL" id="BCMM01000031">
    <property type="protein sequence ID" value="GAQ65502.1"/>
    <property type="molecule type" value="Genomic_DNA"/>
</dbReference>
<dbReference type="Gene3D" id="1.20.1090.10">
    <property type="entry name" value="Dehydroquinate synthase-like - alpha domain"/>
    <property type="match status" value="1"/>
</dbReference>
<keyword evidence="3" id="KW-0520">NAD</keyword>
<comment type="caution">
    <text evidence="6">The sequence shown here is derived from an EMBL/GenBank/DDBJ whole genome shotgun (WGS) entry which is preliminary data.</text>
</comment>
<dbReference type="InterPro" id="IPR034786">
    <property type="entry name" value="MAR"/>
</dbReference>
<gene>
    <name evidence="6" type="primary">tfdF_4</name>
    <name evidence="6" type="ORF">SsS58_05911</name>
</gene>
<dbReference type="PANTHER" id="PTHR11496">
    <property type="entry name" value="ALCOHOL DEHYDROGENASE"/>
    <property type="match status" value="1"/>
</dbReference>
<evidence type="ECO:0000256" key="2">
    <source>
        <dbReference type="ARBA" id="ARBA00023002"/>
    </source>
</evidence>
<dbReference type="Gene3D" id="3.40.50.1970">
    <property type="match status" value="1"/>
</dbReference>
<dbReference type="PANTHER" id="PTHR11496:SF102">
    <property type="entry name" value="ALCOHOL DEHYDROGENASE 4"/>
    <property type="match status" value="1"/>
</dbReference>
<dbReference type="GO" id="GO:0004022">
    <property type="term" value="F:alcohol dehydrogenase (NAD+) activity"/>
    <property type="evidence" value="ECO:0007669"/>
    <property type="project" value="TreeGrafter"/>
</dbReference>
<sequence>MNTPLAFAYQALPMRVVLGTGALDRLADEIDHTGLRRVMVLCSPGQRELAATVAGLIGPRAVDIHPHARTHVPAESAAEARRRAIEVNADGCVAVGGGSSIGLGKIVALRYGLPVIAVPTTYAGSEMTPVWGLTENGVKRTGRDPRVLPVSVLYDPALTVTLPAAVSVTSGMNAVAHAVEALYAPDASPVVDLMAEEGVRALAAALPDLVADGTDLDARARAQYGAWLCGACLGATTMSLHHKLCHALGGTLDLPHAPTHTVVLPHALAHNQVAAPQAVAALGRALGTSTDPAAYLWELAGRLGAPRSLRELGMAESDIDRIVRVTLANPYANPREVTAEGLGRLLRAAWSGQPPAA</sequence>
<protein>
    <submittedName>
        <fullName evidence="6">Maleylacetate reductase</fullName>
        <ecNumber evidence="6">1.3.1.32</ecNumber>
    </submittedName>
</protein>
<dbReference type="Pfam" id="PF00465">
    <property type="entry name" value="Fe-ADH"/>
    <property type="match status" value="1"/>
</dbReference>
<dbReference type="SUPFAM" id="SSF56796">
    <property type="entry name" value="Dehydroquinate synthase-like"/>
    <property type="match status" value="1"/>
</dbReference>
<dbReference type="Pfam" id="PF25137">
    <property type="entry name" value="ADH_Fe_C"/>
    <property type="match status" value="1"/>
</dbReference>
<accession>A0A100JTR3</accession>
<dbReference type="InterPro" id="IPR001670">
    <property type="entry name" value="ADH_Fe/GldA"/>
</dbReference>
<dbReference type="RefSeq" id="WP_234385774.1">
    <property type="nucleotide sequence ID" value="NZ_BCMM01000031.1"/>
</dbReference>